<dbReference type="GO" id="GO:0003676">
    <property type="term" value="F:nucleic acid binding"/>
    <property type="evidence" value="ECO:0007669"/>
    <property type="project" value="InterPro"/>
</dbReference>
<organism evidence="9 10">
    <name type="scientific">Saccharomycopsis crataegensis</name>
    <dbReference type="NCBI Taxonomy" id="43959"/>
    <lineage>
        <taxon>Eukaryota</taxon>
        <taxon>Fungi</taxon>
        <taxon>Dikarya</taxon>
        <taxon>Ascomycota</taxon>
        <taxon>Saccharomycotina</taxon>
        <taxon>Saccharomycetes</taxon>
        <taxon>Saccharomycopsidaceae</taxon>
        <taxon>Saccharomycopsis</taxon>
    </lineage>
</organism>
<dbReference type="FunFam" id="1.10.287.110:FF:000046">
    <property type="entry name" value="dnaJ homolog subfamily C member 21"/>
    <property type="match status" value="1"/>
</dbReference>
<dbReference type="SMART" id="SM00271">
    <property type="entry name" value="DnaJ"/>
    <property type="match status" value="1"/>
</dbReference>
<evidence type="ECO:0000259" key="8">
    <source>
        <dbReference type="PROSITE" id="PS50157"/>
    </source>
</evidence>
<dbReference type="PRINTS" id="PR00625">
    <property type="entry name" value="JDOMAIN"/>
</dbReference>
<accession>A0AAV5QKS6</accession>
<dbReference type="InterPro" id="IPR013087">
    <property type="entry name" value="Znf_C2H2_type"/>
</dbReference>
<dbReference type="Pfam" id="PF00226">
    <property type="entry name" value="DnaJ"/>
    <property type="match status" value="1"/>
</dbReference>
<dbReference type="InterPro" id="IPR054076">
    <property type="entry name" value="ZUO1-like_ZHD"/>
</dbReference>
<dbReference type="InterPro" id="IPR051964">
    <property type="entry name" value="Chaperone_stress_response"/>
</dbReference>
<dbReference type="SUPFAM" id="SSF57667">
    <property type="entry name" value="beta-beta-alpha zinc fingers"/>
    <property type="match status" value="1"/>
</dbReference>
<feature type="domain" description="J" evidence="7">
    <location>
        <begin position="16"/>
        <end position="82"/>
    </location>
</feature>
<dbReference type="AlphaFoldDB" id="A0AAV5QKS6"/>
<dbReference type="InterPro" id="IPR001623">
    <property type="entry name" value="DnaJ_domain"/>
</dbReference>
<dbReference type="Pfam" id="PF21884">
    <property type="entry name" value="ZUO1-like_ZHD"/>
    <property type="match status" value="1"/>
</dbReference>
<dbReference type="PANTHER" id="PTHR44029">
    <property type="entry name" value="DNAJ HOMOLOG SUBFAMILY C MEMBER 21"/>
    <property type="match status" value="1"/>
</dbReference>
<keyword evidence="5" id="KW-0175">Coiled coil</keyword>
<dbReference type="GO" id="GO:0008270">
    <property type="term" value="F:zinc ion binding"/>
    <property type="evidence" value="ECO:0007669"/>
    <property type="project" value="UniProtKB-KW"/>
</dbReference>
<proteinExistence type="predicted"/>
<feature type="domain" description="C2H2-type" evidence="8">
    <location>
        <begin position="357"/>
        <end position="386"/>
    </location>
</feature>
<evidence type="ECO:0000259" key="7">
    <source>
        <dbReference type="PROSITE" id="PS50076"/>
    </source>
</evidence>
<dbReference type="InterPro" id="IPR003604">
    <property type="entry name" value="Matrin/U1-like-C_Znf_C2H2"/>
</dbReference>
<evidence type="ECO:0000256" key="4">
    <source>
        <dbReference type="PROSITE-ProRule" id="PRU00042"/>
    </source>
</evidence>
<dbReference type="InterPro" id="IPR022755">
    <property type="entry name" value="Znf_C2H2_jaz"/>
</dbReference>
<reference evidence="9 10" key="1">
    <citation type="journal article" date="2023" name="Elife">
        <title>Identification of key yeast species and microbe-microbe interactions impacting larval growth of Drosophila in the wild.</title>
        <authorList>
            <person name="Mure A."/>
            <person name="Sugiura Y."/>
            <person name="Maeda R."/>
            <person name="Honda K."/>
            <person name="Sakurai N."/>
            <person name="Takahashi Y."/>
            <person name="Watada M."/>
            <person name="Katoh T."/>
            <person name="Gotoh A."/>
            <person name="Gotoh Y."/>
            <person name="Taniguchi I."/>
            <person name="Nakamura K."/>
            <person name="Hayashi T."/>
            <person name="Katayama T."/>
            <person name="Uemura T."/>
            <person name="Hattori Y."/>
        </authorList>
    </citation>
    <scope>NUCLEOTIDE SEQUENCE [LARGE SCALE GENOMIC DNA]</scope>
    <source>
        <strain evidence="9 10">SC-9</strain>
    </source>
</reference>
<evidence type="ECO:0000313" key="9">
    <source>
        <dbReference type="EMBL" id="GMM35222.1"/>
    </source>
</evidence>
<dbReference type="SMART" id="SM00355">
    <property type="entry name" value="ZnF_C2H2"/>
    <property type="match status" value="1"/>
</dbReference>
<dbReference type="PROSITE" id="PS50076">
    <property type="entry name" value="DNAJ_2"/>
    <property type="match status" value="1"/>
</dbReference>
<feature type="region of interest" description="Disordered" evidence="6">
    <location>
        <begin position="329"/>
        <end position="349"/>
    </location>
</feature>
<dbReference type="CDD" id="cd06257">
    <property type="entry name" value="DnaJ"/>
    <property type="match status" value="1"/>
</dbReference>
<dbReference type="PROSITE" id="PS50157">
    <property type="entry name" value="ZINC_FINGER_C2H2_2"/>
    <property type="match status" value="1"/>
</dbReference>
<dbReference type="Pfam" id="PF12171">
    <property type="entry name" value="zf-C2H2_jaz"/>
    <property type="match status" value="1"/>
</dbReference>
<evidence type="ECO:0000256" key="2">
    <source>
        <dbReference type="ARBA" id="ARBA00022771"/>
    </source>
</evidence>
<dbReference type="PANTHER" id="PTHR44029:SF1">
    <property type="entry name" value="DNAJ HOMOLOG SUBFAMILY C MEMBER 21"/>
    <property type="match status" value="1"/>
</dbReference>
<dbReference type="InterPro" id="IPR036869">
    <property type="entry name" value="J_dom_sf"/>
</dbReference>
<keyword evidence="1" id="KW-0479">Metal-binding</keyword>
<keyword evidence="10" id="KW-1185">Reference proteome</keyword>
<dbReference type="GeneID" id="90073201"/>
<dbReference type="PROSITE" id="PS00636">
    <property type="entry name" value="DNAJ_1"/>
    <property type="match status" value="1"/>
</dbReference>
<dbReference type="InterPro" id="IPR018253">
    <property type="entry name" value="DnaJ_domain_CS"/>
</dbReference>
<name>A0AAV5QKS6_9ASCO</name>
<dbReference type="Gene3D" id="3.30.160.60">
    <property type="entry name" value="Classic Zinc Finger"/>
    <property type="match status" value="1"/>
</dbReference>
<gene>
    <name evidence="9" type="ORF">DASC09_025470</name>
</gene>
<keyword evidence="3" id="KW-0862">Zinc</keyword>
<evidence type="ECO:0000256" key="5">
    <source>
        <dbReference type="SAM" id="Coils"/>
    </source>
</evidence>
<evidence type="ECO:0000313" key="10">
    <source>
        <dbReference type="Proteomes" id="UP001360560"/>
    </source>
</evidence>
<dbReference type="GO" id="GO:0005737">
    <property type="term" value="C:cytoplasm"/>
    <property type="evidence" value="ECO:0007669"/>
    <property type="project" value="TreeGrafter"/>
</dbReference>
<dbReference type="SMART" id="SM00451">
    <property type="entry name" value="ZnF_U1"/>
    <property type="match status" value="1"/>
</dbReference>
<evidence type="ECO:0000256" key="3">
    <source>
        <dbReference type="ARBA" id="ARBA00022833"/>
    </source>
</evidence>
<evidence type="ECO:0000256" key="1">
    <source>
        <dbReference type="ARBA" id="ARBA00022723"/>
    </source>
</evidence>
<dbReference type="Proteomes" id="UP001360560">
    <property type="component" value="Unassembled WGS sequence"/>
</dbReference>
<dbReference type="SUPFAM" id="SSF46565">
    <property type="entry name" value="Chaperone J-domain"/>
    <property type="match status" value="1"/>
</dbReference>
<dbReference type="RefSeq" id="XP_064852222.1">
    <property type="nucleotide sequence ID" value="XM_064996150.1"/>
</dbReference>
<dbReference type="Gene3D" id="1.10.287.110">
    <property type="entry name" value="DnaJ domain"/>
    <property type="match status" value="1"/>
</dbReference>
<dbReference type="PROSITE" id="PS00028">
    <property type="entry name" value="ZINC_FINGER_C2H2_1"/>
    <property type="match status" value="1"/>
</dbReference>
<keyword evidence="2 4" id="KW-0863">Zinc-finger</keyword>
<evidence type="ECO:0000256" key="6">
    <source>
        <dbReference type="SAM" id="MobiDB-lite"/>
    </source>
</evidence>
<comment type="caution">
    <text evidence="9">The sequence shown here is derived from an EMBL/GenBank/DDBJ whole genome shotgun (WGS) entry which is preliminary data.</text>
</comment>
<dbReference type="InterPro" id="IPR036236">
    <property type="entry name" value="Znf_C2H2_sf"/>
</dbReference>
<protein>
    <submittedName>
        <fullName evidence="9">Jjj1 protein</fullName>
    </submittedName>
</protein>
<dbReference type="EMBL" id="BTFZ01000004">
    <property type="protein sequence ID" value="GMM35222.1"/>
    <property type="molecule type" value="Genomic_DNA"/>
</dbReference>
<sequence>MKRTLSIRSTIIMKQDYYELLGVSVQAEDSELKKAYRKAALKYHPDKNPDNVDESTRIFAEIKAAYEVLSDPQERAWYDSHKNQILRETNVDDDGEDLDEDIGITASDLLKFFDPNLYRRYDDTVAGFYKVAGRVFESLAAEEVASGKSQGLDDYNFFNDDIEGYVGEDLKYPVFGSGHSDYEKIVREFYANWSNFSTVKSFSWKDHYRYASSMDRRTRRAIEKTNKKTRDNAKKEYNETVRSFVAFVKKRDPRVKKGVDELERKRKEKAKIEMERRNEQLRLEREKMKMNENFELQDWQKYDPEDLEKAFEGIDITKQNRSLDEDTIQDDMTNGRIGGGDVAGSDSEEEEEEVELFECIVCNKTFKSENQFLAHEKSKKHKKEVTLLKRQMMKESRDLGLD</sequence>
<feature type="coiled-coil region" evidence="5">
    <location>
        <begin position="255"/>
        <end position="291"/>
    </location>
</feature>